<reference evidence="4" key="2">
    <citation type="submission" date="2025-08" db="UniProtKB">
        <authorList>
            <consortium name="RefSeq"/>
        </authorList>
    </citation>
    <scope>IDENTIFICATION</scope>
    <source>
        <tissue evidence="4">Young leaves</tissue>
    </source>
</reference>
<protein>
    <submittedName>
        <fullName evidence="4">Uncharacterized protein LOC113874850</fullName>
    </submittedName>
</protein>
<dbReference type="OrthoDB" id="1914296at2759"/>
<dbReference type="PANTHER" id="PTHR31066:SF99">
    <property type="entry name" value="PB1 DOMAIN PROTEIN"/>
    <property type="match status" value="1"/>
</dbReference>
<dbReference type="GeneID" id="113874850"/>
<dbReference type="Pfam" id="PF00564">
    <property type="entry name" value="PB1"/>
    <property type="match status" value="1"/>
</dbReference>
<feature type="domain" description="PB1" evidence="2">
    <location>
        <begin position="27"/>
        <end position="114"/>
    </location>
</feature>
<dbReference type="InterPro" id="IPR000270">
    <property type="entry name" value="PB1_dom"/>
</dbReference>
<dbReference type="PANTHER" id="PTHR31066">
    <property type="entry name" value="OS05G0427100 PROTEIN-RELATED"/>
    <property type="match status" value="1"/>
</dbReference>
<dbReference type="SUPFAM" id="SSF54277">
    <property type="entry name" value="CAD &amp; PB1 domains"/>
    <property type="match status" value="1"/>
</dbReference>
<dbReference type="AlphaFoldDB" id="A0A8B8MJV6"/>
<reference evidence="3" key="1">
    <citation type="journal article" date="2019" name="Toxins">
        <title>Detection of Abrin-Like and Prepropulchellin-Like Toxin Genes and Transcripts Using Whole Genome Sequencing and Full-Length Transcript Sequencing of Abrus precatorius.</title>
        <authorList>
            <person name="Hovde B.T."/>
            <person name="Daligault H.E."/>
            <person name="Hanschen E.R."/>
            <person name="Kunde Y.A."/>
            <person name="Johnson M.B."/>
            <person name="Starkenburg S.R."/>
            <person name="Johnson S.L."/>
        </authorList>
    </citation>
    <scope>NUCLEOTIDE SEQUENCE [LARGE SCALE GENOMIC DNA]</scope>
</reference>
<dbReference type="KEGG" id="aprc:113874850"/>
<gene>
    <name evidence="4" type="primary">LOC113874850</name>
</gene>
<evidence type="ECO:0000313" key="3">
    <source>
        <dbReference type="Proteomes" id="UP000694853"/>
    </source>
</evidence>
<keyword evidence="3" id="KW-1185">Reference proteome</keyword>
<accession>A0A8B8MJV6</accession>
<dbReference type="InterPro" id="IPR053198">
    <property type="entry name" value="Gynoecium_Dev_Regulator"/>
</dbReference>
<dbReference type="SMART" id="SM00666">
    <property type="entry name" value="PB1"/>
    <property type="match status" value="1"/>
</dbReference>
<dbReference type="Proteomes" id="UP000694853">
    <property type="component" value="Unplaced"/>
</dbReference>
<feature type="region of interest" description="Disordered" evidence="1">
    <location>
        <begin position="119"/>
        <end position="144"/>
    </location>
</feature>
<name>A0A8B8MJV6_ABRPR</name>
<evidence type="ECO:0000259" key="2">
    <source>
        <dbReference type="SMART" id="SM00666"/>
    </source>
</evidence>
<feature type="compositionally biased region" description="Low complexity" evidence="1">
    <location>
        <begin position="119"/>
        <end position="143"/>
    </location>
</feature>
<dbReference type="RefSeq" id="XP_027368865.1">
    <property type="nucleotide sequence ID" value="XM_027513064.1"/>
</dbReference>
<proteinExistence type="predicted"/>
<evidence type="ECO:0000313" key="4">
    <source>
        <dbReference type="RefSeq" id="XP_027368865.1"/>
    </source>
</evidence>
<dbReference type="CDD" id="cd06410">
    <property type="entry name" value="PB1_UP2"/>
    <property type="match status" value="1"/>
</dbReference>
<evidence type="ECO:0000256" key="1">
    <source>
        <dbReference type="SAM" id="MobiDB-lite"/>
    </source>
</evidence>
<sequence length="198" mass="21839">MASKPIDNNNNTLKFLYSYGGMIRPRSPDGKLRYTGGHTRVLALHPPTPFSELKAKLCELGGSSSITIKCPLPDGELDTLVSITNDEDLANIIEEYDRASSSLQKQLKIKVILFPPRKSSPLPSSSSTATLSASGSPNSSAESLPYSAENRFVRRYCSPVPVGYKHGVRNGCWHTRTRHADEGPRFLCRGPHCYNYCH</sequence>
<organism evidence="3 4">
    <name type="scientific">Abrus precatorius</name>
    <name type="common">Indian licorice</name>
    <name type="synonym">Glycine abrus</name>
    <dbReference type="NCBI Taxonomy" id="3816"/>
    <lineage>
        <taxon>Eukaryota</taxon>
        <taxon>Viridiplantae</taxon>
        <taxon>Streptophyta</taxon>
        <taxon>Embryophyta</taxon>
        <taxon>Tracheophyta</taxon>
        <taxon>Spermatophyta</taxon>
        <taxon>Magnoliopsida</taxon>
        <taxon>eudicotyledons</taxon>
        <taxon>Gunneridae</taxon>
        <taxon>Pentapetalae</taxon>
        <taxon>rosids</taxon>
        <taxon>fabids</taxon>
        <taxon>Fabales</taxon>
        <taxon>Fabaceae</taxon>
        <taxon>Papilionoideae</taxon>
        <taxon>50 kb inversion clade</taxon>
        <taxon>NPAAA clade</taxon>
        <taxon>indigoferoid/millettioid clade</taxon>
        <taxon>Abreae</taxon>
        <taxon>Abrus</taxon>
    </lineage>
</organism>
<dbReference type="Gene3D" id="3.10.20.90">
    <property type="entry name" value="Phosphatidylinositol 3-kinase Catalytic Subunit, Chain A, domain 1"/>
    <property type="match status" value="1"/>
</dbReference>